<name>A0AAE3M711_9BACT</name>
<proteinExistence type="predicted"/>
<comment type="caution">
    <text evidence="2">The sequence shown here is derived from an EMBL/GenBank/DDBJ whole genome shotgun (WGS) entry which is preliminary data.</text>
</comment>
<dbReference type="Proteomes" id="UP001209229">
    <property type="component" value="Unassembled WGS sequence"/>
</dbReference>
<organism evidence="2 3">
    <name type="scientific">Plebeiibacterium sediminum</name>
    <dbReference type="NCBI Taxonomy" id="2992112"/>
    <lineage>
        <taxon>Bacteria</taxon>
        <taxon>Pseudomonadati</taxon>
        <taxon>Bacteroidota</taxon>
        <taxon>Bacteroidia</taxon>
        <taxon>Marinilabiliales</taxon>
        <taxon>Marinilabiliaceae</taxon>
        <taxon>Plebeiibacterium</taxon>
    </lineage>
</organism>
<sequence>MSTWNIKEVEEQLQTAYDNNSETELLAILKNNSFLFYELYSRKYGIRPNFKEVAFGNKFRCDFAWLNDNSDGPEWVLLEVEKPSMKLFNKNGDPTADLNHAIEQVKSWDRYFSENPSEKARIFGAVSRFRFVLVGGMQEEWQKEAAAKWRIQHNNESKIEIRSSDVFLRPLEVAKKQYQELWSFEENPISKNHSSLEEYWKECKYIEHWRKYLS</sequence>
<evidence type="ECO:0000313" key="3">
    <source>
        <dbReference type="Proteomes" id="UP001209229"/>
    </source>
</evidence>
<dbReference type="EMBL" id="JAPDPJ010000049">
    <property type="protein sequence ID" value="MCW3788299.1"/>
    <property type="molecule type" value="Genomic_DNA"/>
</dbReference>
<dbReference type="InterPro" id="IPR025359">
    <property type="entry name" value="SduA_C"/>
</dbReference>
<dbReference type="RefSeq" id="WP_301191860.1">
    <property type="nucleotide sequence ID" value="NZ_JAPDPJ010000049.1"/>
</dbReference>
<evidence type="ECO:0000313" key="2">
    <source>
        <dbReference type="EMBL" id="MCW3788299.1"/>
    </source>
</evidence>
<gene>
    <name evidence="2" type="ORF">OM075_17655</name>
</gene>
<dbReference type="AlphaFoldDB" id="A0AAE3M711"/>
<protein>
    <submittedName>
        <fullName evidence="2">DUF4263 domain-containing protein</fullName>
    </submittedName>
</protein>
<dbReference type="Pfam" id="PF14082">
    <property type="entry name" value="SduA_C"/>
    <property type="match status" value="1"/>
</dbReference>
<keyword evidence="3" id="KW-1185">Reference proteome</keyword>
<accession>A0AAE3M711</accession>
<feature type="domain" description="Shedu protein SduA C-terminal" evidence="1">
    <location>
        <begin position="20"/>
        <end position="167"/>
    </location>
</feature>
<evidence type="ECO:0000259" key="1">
    <source>
        <dbReference type="Pfam" id="PF14082"/>
    </source>
</evidence>
<reference evidence="2" key="1">
    <citation type="submission" date="2022-10" db="EMBL/GenBank/DDBJ databases">
        <authorList>
            <person name="Yu W.X."/>
        </authorList>
    </citation>
    <scope>NUCLEOTIDE SEQUENCE</scope>
    <source>
        <strain evidence="2">AAT</strain>
    </source>
</reference>